<comment type="caution">
    <text evidence="3">The sequence shown here is derived from an EMBL/GenBank/DDBJ whole genome shotgun (WGS) entry which is preliminary data.</text>
</comment>
<organism evidence="3 4">
    <name type="scientific">candidate division TA06 bacterium 34_109</name>
    <dbReference type="NCBI Taxonomy" id="1635277"/>
    <lineage>
        <taxon>Bacteria</taxon>
        <taxon>Bacteria division TA06</taxon>
    </lineage>
</organism>
<dbReference type="InterPro" id="IPR001769">
    <property type="entry name" value="Gingipain"/>
</dbReference>
<dbReference type="AlphaFoldDB" id="A0A117M6Z4"/>
<dbReference type="SUPFAM" id="SSF52129">
    <property type="entry name" value="Caspase-like"/>
    <property type="match status" value="1"/>
</dbReference>
<sequence>MKNKILISILILLTFLVNIAKVVSFCDEKGVLIEYFPKDENISIYDLEYENGYLVKNIYVNVPEGDVEIRVKSEGKERGRNYFTGLTKNGKLFEKHFVYASSQRILLLKIYPVYSFDKNEISFYKKINIDVKFKNQLKRTSQHDPLLVSSVNSDFISPTKFFKFSKSSQPQIKSYLKLEIKDNGIYMVDYSDLKKVGLNPELISPKNLGLYKRKNLILPSDTPEMFYYIDPIKVPIKFFGDDDNSFEKGEYFVFYGNSIKGKGKNFYLSYDIYNNPFTDYNQYILTFNDTNFLEMGDIIYDALKGDSLVDISLTFRYDSINPLLAGYGWAWREFTIYKDSTNVKDYTWNFNLNNIVDSTGKITVSFFFQTDLNDTFDIDIEINGKIVGRASSRGAYTTIPKSFTFDVFNFKQDNSIRIIPVNLDNKTKTFYLCSVEPQYKAYLGGEKDLQIEDNTKDILSLNPKIDLYVAFSSSEFSFFGKLKKNQKINLKTKGIQQIYFSKDLKKVDRFEFVDCSKIFDFSDGCDILIITGKGFKNSVNSYVQYRKSKGMTVKVFEFNDIDNAFSFGMKTPTSIKSFLYYAKERWSKFPKYLLLLGSGSFDYKNRLNTFENRSVVPVYETGYGVYKLALLTSYRSECVDRWFALLDDDKYMDIIPGRITVYTKDQAYYALNKIIDYETKTPTYMKSRAVVISDDEYSSRVTSDFNDISFINASEELAQLLGNNFALEKLYLTDYKGDLEGTDHWPYNPGLKRNVRFVLKDILSRGVNFGFFYGHGSYYSLTHEHFLEYPNDLDLFDNLHKYPIFLFGTCQAGQFDNDYGSIASDFQILPYSGFSATIGATRATSADENRNILYLSFVYDLFLYGGYNTIGEYYLSMINKNNYAYTSHQLFGDPSMVVKKYKYDVDVISPDTVTLGSKNNIGFSYNGKNKEEVFLDIYQPFYTDSHDYLHTYPYSYIYYTKNDGLMRRISDSSREKIFELTLPDSFQNRKYEKRLAIVSVFEDDSFIHSNLKKVFFKLEKDTFSYDGNLKLKVNGVEVSDSISVPDKFKLSVEFVSKTGVYLGNLSEYKPTLYINQEKTLNFNNFISFSDTFKSEMFIDSSFSQVDTLKVILFDNDFKKYEKTIFLKHPQQNLSKNILVYPNPFKDDFYITFNSNSSGFFYFTIFNDRGEIVESGRKNFTYGFNSILVEMKDKKRLTGGVYLLSLDIHSHSSERRYNKNIKIVKK</sequence>
<name>A0A117M6Z4_UNCT6</name>
<dbReference type="Pfam" id="PF01364">
    <property type="entry name" value="Peptidase_C25"/>
    <property type="match status" value="1"/>
</dbReference>
<dbReference type="Gene3D" id="3.40.50.10390">
    <property type="entry name" value="Gingipain r, domain 1"/>
    <property type="match status" value="1"/>
</dbReference>
<dbReference type="EMBL" id="LGGX01000002">
    <property type="protein sequence ID" value="KUK87821.1"/>
    <property type="molecule type" value="Genomic_DNA"/>
</dbReference>
<dbReference type="InterPro" id="IPR029030">
    <property type="entry name" value="Caspase-like_dom_sf"/>
</dbReference>
<dbReference type="Proteomes" id="UP000053467">
    <property type="component" value="Unassembled WGS sequence"/>
</dbReference>
<feature type="domain" description="Gingipain" evidence="2">
    <location>
        <begin position="528"/>
        <end position="897"/>
    </location>
</feature>
<dbReference type="GO" id="GO:0006508">
    <property type="term" value="P:proteolysis"/>
    <property type="evidence" value="ECO:0007669"/>
    <property type="project" value="InterPro"/>
</dbReference>
<evidence type="ECO:0000313" key="3">
    <source>
        <dbReference type="EMBL" id="KUK87821.1"/>
    </source>
</evidence>
<dbReference type="Gene3D" id="3.40.50.1460">
    <property type="match status" value="1"/>
</dbReference>
<evidence type="ECO:0000256" key="1">
    <source>
        <dbReference type="ARBA" id="ARBA00022729"/>
    </source>
</evidence>
<evidence type="ECO:0000259" key="2">
    <source>
        <dbReference type="Pfam" id="PF01364"/>
    </source>
</evidence>
<evidence type="ECO:0000313" key="4">
    <source>
        <dbReference type="Proteomes" id="UP000053467"/>
    </source>
</evidence>
<gene>
    <name evidence="3" type="ORF">XE03_0340</name>
</gene>
<accession>A0A117M6Z4</accession>
<proteinExistence type="predicted"/>
<reference evidence="4" key="1">
    <citation type="journal article" date="2015" name="MBio">
        <title>Genome-Resolved Metagenomic Analysis Reveals Roles for Candidate Phyla and Other Microbial Community Members in Biogeochemical Transformations in Oil Reservoirs.</title>
        <authorList>
            <person name="Hu P."/>
            <person name="Tom L."/>
            <person name="Singh A."/>
            <person name="Thomas B.C."/>
            <person name="Baker B.J."/>
            <person name="Piceno Y.M."/>
            <person name="Andersen G.L."/>
            <person name="Banfield J.F."/>
        </authorList>
    </citation>
    <scope>NUCLEOTIDE SEQUENCE [LARGE SCALE GENOMIC DNA]</scope>
</reference>
<dbReference type="GO" id="GO:0008234">
    <property type="term" value="F:cysteine-type peptidase activity"/>
    <property type="evidence" value="ECO:0007669"/>
    <property type="project" value="InterPro"/>
</dbReference>
<dbReference type="InterPro" id="IPR029031">
    <property type="entry name" value="Gingipain_N_sf"/>
</dbReference>
<keyword evidence="1" id="KW-0732">Signal</keyword>
<dbReference type="PATRIC" id="fig|1635277.3.peg.348"/>
<protein>
    <recommendedName>
        <fullName evidence="2">Gingipain domain-containing protein</fullName>
    </recommendedName>
</protein>